<reference evidence="5" key="1">
    <citation type="submission" date="2016-11" db="UniProtKB">
        <authorList>
            <consortium name="WormBaseParasite"/>
        </authorList>
    </citation>
    <scope>IDENTIFICATION</scope>
</reference>
<dbReference type="InterPro" id="IPR036397">
    <property type="entry name" value="RNaseH_sf"/>
</dbReference>
<dbReference type="Proteomes" id="UP000582659">
    <property type="component" value="Unassembled WGS sequence"/>
</dbReference>
<keyword evidence="4" id="KW-1185">Reference proteome</keyword>
<name>A0A1I7SVB4_BURXY</name>
<accession>A0A1I7SVB4</accession>
<reference evidence="2" key="2">
    <citation type="submission" date="2020-08" db="EMBL/GenBank/DDBJ databases">
        <authorList>
            <person name="Kikuchi T."/>
        </authorList>
    </citation>
    <scope>NUCLEOTIDE SEQUENCE</scope>
    <source>
        <strain evidence="1">Ka4C1</strain>
    </source>
</reference>
<dbReference type="Proteomes" id="UP000659654">
    <property type="component" value="Unassembled WGS sequence"/>
</dbReference>
<dbReference type="EMBL" id="CAJFDI010000001">
    <property type="protein sequence ID" value="CAD5209369.1"/>
    <property type="molecule type" value="Genomic_DNA"/>
</dbReference>
<evidence type="ECO:0000313" key="1">
    <source>
        <dbReference type="EMBL" id="CAD5209369.1"/>
    </source>
</evidence>
<evidence type="ECO:0000313" key="2">
    <source>
        <dbReference type="EMBL" id="CAG9084356.1"/>
    </source>
</evidence>
<dbReference type="OrthoDB" id="106945at2759"/>
<evidence type="ECO:0000313" key="4">
    <source>
        <dbReference type="Proteomes" id="UP000659654"/>
    </source>
</evidence>
<organism evidence="3 5">
    <name type="scientific">Bursaphelenchus xylophilus</name>
    <name type="common">Pinewood nematode worm</name>
    <name type="synonym">Aphelenchoides xylophilus</name>
    <dbReference type="NCBI Taxonomy" id="6326"/>
    <lineage>
        <taxon>Eukaryota</taxon>
        <taxon>Metazoa</taxon>
        <taxon>Ecdysozoa</taxon>
        <taxon>Nematoda</taxon>
        <taxon>Chromadorea</taxon>
        <taxon>Rhabditida</taxon>
        <taxon>Tylenchina</taxon>
        <taxon>Tylenchomorpha</taxon>
        <taxon>Aphelenchoidea</taxon>
        <taxon>Aphelenchoididae</taxon>
        <taxon>Bursaphelenchus</taxon>
    </lineage>
</organism>
<evidence type="ECO:0000313" key="5">
    <source>
        <dbReference type="WBParaSite" id="BXY_1698900.1"/>
    </source>
</evidence>
<sequence length="144" mass="16694">MLRVLARVHGSARPRFAKVTLTKQFNWSKLNDAPDGFTHYTYNWHKIIREQRYLSRLNVGGGSLKIWGALEETGVLPLAAASIQMNSLEYQENLGKHLVPYWEPDYTLMQDNDRIHLSWSTKQFLEKQRIATLNLTACSFDINQ</sequence>
<dbReference type="AlphaFoldDB" id="A0A1I7SVB4"/>
<protein>
    <submittedName>
        <fullName evidence="1">(pine wood nematode) hypothetical protein</fullName>
    </submittedName>
</protein>
<dbReference type="GO" id="GO:0003676">
    <property type="term" value="F:nucleic acid binding"/>
    <property type="evidence" value="ECO:0007669"/>
    <property type="project" value="InterPro"/>
</dbReference>
<dbReference type="Gene3D" id="3.30.420.10">
    <property type="entry name" value="Ribonuclease H-like superfamily/Ribonuclease H"/>
    <property type="match status" value="1"/>
</dbReference>
<dbReference type="WBParaSite" id="BXY_1698900.1">
    <property type="protein sequence ID" value="BXY_1698900.1"/>
    <property type="gene ID" value="BXY_1698900"/>
</dbReference>
<dbReference type="Proteomes" id="UP000095284">
    <property type="component" value="Unplaced"/>
</dbReference>
<dbReference type="EMBL" id="CAJFCV020000001">
    <property type="protein sequence ID" value="CAG9084356.1"/>
    <property type="molecule type" value="Genomic_DNA"/>
</dbReference>
<proteinExistence type="predicted"/>
<evidence type="ECO:0000313" key="3">
    <source>
        <dbReference type="Proteomes" id="UP000095284"/>
    </source>
</evidence>
<gene>
    <name evidence="1" type="ORF">BXYJ_LOCUS1408</name>
</gene>